<name>A0A6L2J123_TANCI</name>
<dbReference type="EMBL" id="BKCJ010000145">
    <property type="protein sequence ID" value="GEU30300.1"/>
    <property type="molecule type" value="Genomic_DNA"/>
</dbReference>
<sequence>MTMLFASFKCTATRHNGVCSTGGTLRQRDHSFGMNSMTLRFHSNIVKQLKCMVRRNCNGKSAPSAEGVVNSGSSNGSVIVESEEALENDQKLLFLNSDASFSVHAGMCGRR</sequence>
<protein>
    <submittedName>
        <fullName evidence="1">Uncharacterized protein</fullName>
    </submittedName>
</protein>
<dbReference type="AlphaFoldDB" id="A0A6L2J123"/>
<gene>
    <name evidence="1" type="ORF">Tci_002278</name>
</gene>
<accession>A0A6L2J123</accession>
<organism evidence="1">
    <name type="scientific">Tanacetum cinerariifolium</name>
    <name type="common">Dalmatian daisy</name>
    <name type="synonym">Chrysanthemum cinerariifolium</name>
    <dbReference type="NCBI Taxonomy" id="118510"/>
    <lineage>
        <taxon>Eukaryota</taxon>
        <taxon>Viridiplantae</taxon>
        <taxon>Streptophyta</taxon>
        <taxon>Embryophyta</taxon>
        <taxon>Tracheophyta</taxon>
        <taxon>Spermatophyta</taxon>
        <taxon>Magnoliopsida</taxon>
        <taxon>eudicotyledons</taxon>
        <taxon>Gunneridae</taxon>
        <taxon>Pentapetalae</taxon>
        <taxon>asterids</taxon>
        <taxon>campanulids</taxon>
        <taxon>Asterales</taxon>
        <taxon>Asteraceae</taxon>
        <taxon>Asteroideae</taxon>
        <taxon>Anthemideae</taxon>
        <taxon>Anthemidinae</taxon>
        <taxon>Tanacetum</taxon>
    </lineage>
</organism>
<comment type="caution">
    <text evidence="1">The sequence shown here is derived from an EMBL/GenBank/DDBJ whole genome shotgun (WGS) entry which is preliminary data.</text>
</comment>
<evidence type="ECO:0000313" key="1">
    <source>
        <dbReference type="EMBL" id="GEU30300.1"/>
    </source>
</evidence>
<proteinExistence type="predicted"/>
<reference evidence="1" key="1">
    <citation type="journal article" date="2019" name="Sci. Rep.">
        <title>Draft genome of Tanacetum cinerariifolium, the natural source of mosquito coil.</title>
        <authorList>
            <person name="Yamashiro T."/>
            <person name="Shiraishi A."/>
            <person name="Satake H."/>
            <person name="Nakayama K."/>
        </authorList>
    </citation>
    <scope>NUCLEOTIDE SEQUENCE</scope>
</reference>